<dbReference type="Pfam" id="PF09186">
    <property type="entry name" value="DUF1949"/>
    <property type="match status" value="1"/>
</dbReference>
<dbReference type="Gene3D" id="3.30.70.240">
    <property type="match status" value="1"/>
</dbReference>
<dbReference type="PANTHER" id="PTHR16301">
    <property type="entry name" value="IMPACT-RELATED"/>
    <property type="match status" value="1"/>
</dbReference>
<dbReference type="InterPro" id="IPR036956">
    <property type="entry name" value="Impact_N_sf"/>
</dbReference>
<gene>
    <name evidence="4" type="ORF">B0O95_12317</name>
</gene>
<evidence type="ECO:0000313" key="4">
    <source>
        <dbReference type="EMBL" id="PPB81032.1"/>
    </source>
</evidence>
<dbReference type="GO" id="GO:0032561">
    <property type="term" value="F:guanyl ribonucleotide binding"/>
    <property type="evidence" value="ECO:0007669"/>
    <property type="project" value="UniProtKB-ARBA"/>
</dbReference>
<dbReference type="SUPFAM" id="SSF54980">
    <property type="entry name" value="EF-G C-terminal domain-like"/>
    <property type="match status" value="1"/>
</dbReference>
<comment type="similarity">
    <text evidence="1">Belongs to the IMPACT family.</text>
</comment>
<dbReference type="SUPFAM" id="SSF54211">
    <property type="entry name" value="Ribosomal protein S5 domain 2-like"/>
    <property type="match status" value="1"/>
</dbReference>
<evidence type="ECO:0000259" key="2">
    <source>
        <dbReference type="Pfam" id="PF01205"/>
    </source>
</evidence>
<dbReference type="EMBL" id="PRDW01000023">
    <property type="protein sequence ID" value="PPB81032.1"/>
    <property type="molecule type" value="Genomic_DNA"/>
</dbReference>
<dbReference type="GO" id="GO:0005737">
    <property type="term" value="C:cytoplasm"/>
    <property type="evidence" value="ECO:0007669"/>
    <property type="project" value="TreeGrafter"/>
</dbReference>
<dbReference type="PANTHER" id="PTHR16301:SF20">
    <property type="entry name" value="IMPACT FAMILY MEMBER YIGZ"/>
    <property type="match status" value="1"/>
</dbReference>
<dbReference type="Gene3D" id="3.30.230.30">
    <property type="entry name" value="Impact, N-terminal domain"/>
    <property type="match status" value="1"/>
</dbReference>
<dbReference type="GO" id="GO:0006446">
    <property type="term" value="P:regulation of translational initiation"/>
    <property type="evidence" value="ECO:0007669"/>
    <property type="project" value="TreeGrafter"/>
</dbReference>
<dbReference type="GO" id="GO:0017111">
    <property type="term" value="F:ribonucleoside triphosphate phosphatase activity"/>
    <property type="evidence" value="ECO:0007669"/>
    <property type="project" value="UniProtKB-ARBA"/>
</dbReference>
<organism evidence="4 5">
    <name type="scientific">Mycetohabitans endofungorum</name>
    <dbReference type="NCBI Taxonomy" id="417203"/>
    <lineage>
        <taxon>Bacteria</taxon>
        <taxon>Pseudomonadati</taxon>
        <taxon>Pseudomonadota</taxon>
        <taxon>Betaproteobacteria</taxon>
        <taxon>Burkholderiales</taxon>
        <taxon>Burkholderiaceae</taxon>
        <taxon>Mycetohabitans</taxon>
    </lineage>
</organism>
<feature type="domain" description="Impact N-terminal" evidence="2">
    <location>
        <begin position="44"/>
        <end position="146"/>
    </location>
</feature>
<dbReference type="Pfam" id="PF01205">
    <property type="entry name" value="Impact_N"/>
    <property type="match status" value="1"/>
</dbReference>
<evidence type="ECO:0000256" key="1">
    <source>
        <dbReference type="ARBA" id="ARBA00007665"/>
    </source>
</evidence>
<dbReference type="InterPro" id="IPR020568">
    <property type="entry name" value="Ribosomal_Su5_D2-typ_SF"/>
</dbReference>
<dbReference type="InterPro" id="IPR035647">
    <property type="entry name" value="EFG_III/V"/>
</dbReference>
<proteinExistence type="inferred from homology"/>
<sequence>MIAERQPAAMSPARLLANPACPRKSCQLPTYTLAAAVHAELNIRKSRFIGAVVPVENRDTAMTEVHRLRTVHPDATHVCWALLAGGQSGMSDDGEPSGTAGRPMLEVLRHHNLDGVLATVVRYYGGIKLGAGGLVRAYTDAVATALQHAQRIERIAQRHLTIDADYADEARIRHWIAQQGHVLADSQHGMRVTLTIVLPQDALDAAQQALRDLTHGRAVLAPH</sequence>
<accession>A0A2P5K6R5</accession>
<dbReference type="InterPro" id="IPR023582">
    <property type="entry name" value="Impact"/>
</dbReference>
<evidence type="ECO:0000313" key="5">
    <source>
        <dbReference type="Proteomes" id="UP000243096"/>
    </source>
</evidence>
<evidence type="ECO:0000259" key="3">
    <source>
        <dbReference type="Pfam" id="PF09186"/>
    </source>
</evidence>
<protein>
    <submittedName>
        <fullName evidence="4">Putative YigZ family protein</fullName>
    </submittedName>
</protein>
<keyword evidence="5" id="KW-1185">Reference proteome</keyword>
<name>A0A2P5K6R5_9BURK</name>
<comment type="caution">
    <text evidence="4">The sequence shown here is derived from an EMBL/GenBank/DDBJ whole genome shotgun (WGS) entry which is preliminary data.</text>
</comment>
<dbReference type="InterPro" id="IPR001498">
    <property type="entry name" value="Impact_N"/>
</dbReference>
<dbReference type="AlphaFoldDB" id="A0A2P5K6R5"/>
<feature type="domain" description="UPF0029" evidence="3">
    <location>
        <begin position="163"/>
        <end position="217"/>
    </location>
</feature>
<dbReference type="Proteomes" id="UP000243096">
    <property type="component" value="Unassembled WGS sequence"/>
</dbReference>
<dbReference type="InterPro" id="IPR015269">
    <property type="entry name" value="UPF0029_Impact_C"/>
</dbReference>
<reference evidence="4 5" key="1">
    <citation type="submission" date="2018-01" db="EMBL/GenBank/DDBJ databases">
        <title>Genomic Encyclopedia of Type Strains, Phase III (KMG-III): the genomes of soil and plant-associated and newly described type strains.</title>
        <authorList>
            <person name="Whitman W."/>
        </authorList>
    </citation>
    <scope>NUCLEOTIDE SEQUENCE [LARGE SCALE GENOMIC DNA]</scope>
    <source>
        <strain evidence="4 5">HKI456</strain>
    </source>
</reference>